<dbReference type="Proteomes" id="UP001157353">
    <property type="component" value="Unassembled WGS sequence"/>
</dbReference>
<gene>
    <name evidence="1" type="primary">yibQ</name>
    <name evidence="1" type="ORF">GCM10007916_35610</name>
</gene>
<dbReference type="PANTHER" id="PTHR30105">
    <property type="entry name" value="UNCHARACTERIZED YIBQ-RELATED"/>
    <property type="match status" value="1"/>
</dbReference>
<evidence type="ECO:0008006" key="3">
    <source>
        <dbReference type="Google" id="ProtNLM"/>
    </source>
</evidence>
<dbReference type="EMBL" id="BSPQ01000025">
    <property type="protein sequence ID" value="GLS92489.1"/>
    <property type="molecule type" value="Genomic_DNA"/>
</dbReference>
<dbReference type="InterPro" id="IPR006837">
    <property type="entry name" value="Divergent_DAC"/>
</dbReference>
<reference evidence="2" key="1">
    <citation type="journal article" date="2019" name="Int. J. Syst. Evol. Microbiol.">
        <title>The Global Catalogue of Microorganisms (GCM) 10K type strain sequencing project: providing services to taxonomists for standard genome sequencing and annotation.</title>
        <authorList>
            <consortium name="The Broad Institute Genomics Platform"/>
            <consortium name="The Broad Institute Genome Sequencing Center for Infectious Disease"/>
            <person name="Wu L."/>
            <person name="Ma J."/>
        </authorList>
    </citation>
    <scope>NUCLEOTIDE SEQUENCE [LARGE SCALE GENOMIC DNA]</scope>
    <source>
        <strain evidence="2">NBRC 103166</strain>
    </source>
</reference>
<dbReference type="RefSeq" id="WP_284205593.1">
    <property type="nucleotide sequence ID" value="NZ_BSPQ01000025.1"/>
</dbReference>
<evidence type="ECO:0000313" key="1">
    <source>
        <dbReference type="EMBL" id="GLS92489.1"/>
    </source>
</evidence>
<dbReference type="Gene3D" id="3.20.20.370">
    <property type="entry name" value="Glycoside hydrolase/deacetylase"/>
    <property type="match status" value="1"/>
</dbReference>
<dbReference type="CDD" id="cd10936">
    <property type="entry name" value="CE4_DAC2"/>
    <property type="match status" value="1"/>
</dbReference>
<keyword evidence="2" id="KW-1185">Reference proteome</keyword>
<dbReference type="Pfam" id="PF04748">
    <property type="entry name" value="Polysacc_deac_2"/>
    <property type="match status" value="1"/>
</dbReference>
<dbReference type="PANTHER" id="PTHR30105:SF2">
    <property type="entry name" value="DIVERGENT POLYSACCHARIDE DEACETYLASE SUPERFAMILY"/>
    <property type="match status" value="1"/>
</dbReference>
<name>A0ABQ6E4Z9_9GAMM</name>
<sequence length="276" mass="30610">MKIGLSSFLVGFIIFLQASDSDAKQPIKLAIVLDDIGYKHSDLQALTLPAAITLSILPYTPYAKKIATVALQQQREILLHVPMQAKQHNEKLGKGALLLDMQEADFKAELNSALNYLPAATGINNHMGSALTEHVKEMQWTMEVLGSHGLYFLDSRTTAKTIAENTAKLANIPALHRHVFLDNIKTNEAMEKQFLAALTLGKKGNGVVIIAHPYPETLQFLASKFKQPNRQIELVALKMLFSTSERLAMTKKRNQLRQVNNTIGSDAVNVQNKQLQ</sequence>
<protein>
    <recommendedName>
        <fullName evidence="3">Divergent polysaccharide deacetylase family protein</fullName>
    </recommendedName>
</protein>
<dbReference type="InterPro" id="IPR011330">
    <property type="entry name" value="Glyco_hydro/deAcase_b/a-brl"/>
</dbReference>
<accession>A0ABQ6E4Z9</accession>
<organism evidence="1 2">
    <name type="scientific">Psychromonas marina</name>
    <dbReference type="NCBI Taxonomy" id="88364"/>
    <lineage>
        <taxon>Bacteria</taxon>
        <taxon>Pseudomonadati</taxon>
        <taxon>Pseudomonadota</taxon>
        <taxon>Gammaproteobacteria</taxon>
        <taxon>Alteromonadales</taxon>
        <taxon>Psychromonadaceae</taxon>
        <taxon>Psychromonas</taxon>
    </lineage>
</organism>
<comment type="caution">
    <text evidence="1">The sequence shown here is derived from an EMBL/GenBank/DDBJ whole genome shotgun (WGS) entry which is preliminary data.</text>
</comment>
<dbReference type="SUPFAM" id="SSF88713">
    <property type="entry name" value="Glycoside hydrolase/deacetylase"/>
    <property type="match status" value="1"/>
</dbReference>
<proteinExistence type="predicted"/>
<evidence type="ECO:0000313" key="2">
    <source>
        <dbReference type="Proteomes" id="UP001157353"/>
    </source>
</evidence>